<evidence type="ECO:0000256" key="2">
    <source>
        <dbReference type="ARBA" id="ARBA00023186"/>
    </source>
</evidence>
<dbReference type="Pfam" id="PF01920">
    <property type="entry name" value="Prefoldin_2"/>
    <property type="match status" value="1"/>
</dbReference>
<dbReference type="GO" id="GO:0044183">
    <property type="term" value="F:protein folding chaperone"/>
    <property type="evidence" value="ECO:0007669"/>
    <property type="project" value="TreeGrafter"/>
</dbReference>
<sequence>MSIPPETLQKLLQEIEQKAAFSQQQISIVKSQIAAKNRESRILQLTTSEVDALPDSTNVYEGVGKMFVLSPRKDVKKRLGAENEELKSDISALEKKLHYLETTYKNSQDGIQRLLRPGGS</sequence>
<dbReference type="CDD" id="cd23164">
    <property type="entry name" value="Prefoldin_1"/>
    <property type="match status" value="1"/>
</dbReference>
<dbReference type="Proteomes" id="UP000799766">
    <property type="component" value="Unassembled WGS sequence"/>
</dbReference>
<name>A0A6A6PA50_9PEZI</name>
<dbReference type="AlphaFoldDB" id="A0A6A6PA50"/>
<accession>A0A6A6PA50</accession>
<dbReference type="InterPro" id="IPR009053">
    <property type="entry name" value="Prefoldin"/>
</dbReference>
<dbReference type="InterPro" id="IPR002777">
    <property type="entry name" value="PFD_beta-like"/>
</dbReference>
<dbReference type="OrthoDB" id="2015447at2759"/>
<gene>
    <name evidence="4" type="ORF">BDY21DRAFT_131602</name>
</gene>
<dbReference type="PANTHER" id="PTHR20903:SF0">
    <property type="entry name" value="PREFOLDIN SUBUNIT 1"/>
    <property type="match status" value="1"/>
</dbReference>
<comment type="similarity">
    <text evidence="1">Belongs to the prefoldin subunit beta family.</text>
</comment>
<keyword evidence="3" id="KW-0175">Coiled coil</keyword>
<evidence type="ECO:0000313" key="4">
    <source>
        <dbReference type="EMBL" id="KAF2460776.1"/>
    </source>
</evidence>
<evidence type="ECO:0000256" key="1">
    <source>
        <dbReference type="ARBA" id="ARBA00008045"/>
    </source>
</evidence>
<evidence type="ECO:0000313" key="5">
    <source>
        <dbReference type="Proteomes" id="UP000799766"/>
    </source>
</evidence>
<dbReference type="GO" id="GO:0005737">
    <property type="term" value="C:cytoplasm"/>
    <property type="evidence" value="ECO:0007669"/>
    <property type="project" value="TreeGrafter"/>
</dbReference>
<keyword evidence="2" id="KW-0143">Chaperone</keyword>
<proteinExistence type="inferred from homology"/>
<keyword evidence="5" id="KW-1185">Reference proteome</keyword>
<dbReference type="EMBL" id="MU001672">
    <property type="protein sequence ID" value="KAF2460776.1"/>
    <property type="molecule type" value="Genomic_DNA"/>
</dbReference>
<dbReference type="GO" id="GO:0016272">
    <property type="term" value="C:prefoldin complex"/>
    <property type="evidence" value="ECO:0007669"/>
    <property type="project" value="InterPro"/>
</dbReference>
<evidence type="ECO:0000256" key="3">
    <source>
        <dbReference type="SAM" id="Coils"/>
    </source>
</evidence>
<dbReference type="GO" id="GO:0051082">
    <property type="term" value="F:unfolded protein binding"/>
    <property type="evidence" value="ECO:0007669"/>
    <property type="project" value="InterPro"/>
</dbReference>
<dbReference type="Gene3D" id="1.10.287.370">
    <property type="match status" value="1"/>
</dbReference>
<protein>
    <submittedName>
        <fullName evidence="4">Prefoldin</fullName>
    </submittedName>
</protein>
<feature type="coiled-coil region" evidence="3">
    <location>
        <begin position="76"/>
        <end position="103"/>
    </location>
</feature>
<dbReference type="PANTHER" id="PTHR20903">
    <property type="entry name" value="PREFOLDIN SUBUNIT 1-RELATED"/>
    <property type="match status" value="1"/>
</dbReference>
<organism evidence="4 5">
    <name type="scientific">Lineolata rhizophorae</name>
    <dbReference type="NCBI Taxonomy" id="578093"/>
    <lineage>
        <taxon>Eukaryota</taxon>
        <taxon>Fungi</taxon>
        <taxon>Dikarya</taxon>
        <taxon>Ascomycota</taxon>
        <taxon>Pezizomycotina</taxon>
        <taxon>Dothideomycetes</taxon>
        <taxon>Dothideomycetes incertae sedis</taxon>
        <taxon>Lineolatales</taxon>
        <taxon>Lineolataceae</taxon>
        <taxon>Lineolata</taxon>
    </lineage>
</organism>
<dbReference type="SUPFAM" id="SSF46579">
    <property type="entry name" value="Prefoldin"/>
    <property type="match status" value="1"/>
</dbReference>
<reference evidence="4" key="1">
    <citation type="journal article" date="2020" name="Stud. Mycol.">
        <title>101 Dothideomycetes genomes: a test case for predicting lifestyles and emergence of pathogens.</title>
        <authorList>
            <person name="Haridas S."/>
            <person name="Albert R."/>
            <person name="Binder M."/>
            <person name="Bloem J."/>
            <person name="Labutti K."/>
            <person name="Salamov A."/>
            <person name="Andreopoulos B."/>
            <person name="Baker S."/>
            <person name="Barry K."/>
            <person name="Bills G."/>
            <person name="Bluhm B."/>
            <person name="Cannon C."/>
            <person name="Castanera R."/>
            <person name="Culley D."/>
            <person name="Daum C."/>
            <person name="Ezra D."/>
            <person name="Gonzalez J."/>
            <person name="Henrissat B."/>
            <person name="Kuo A."/>
            <person name="Liang C."/>
            <person name="Lipzen A."/>
            <person name="Lutzoni F."/>
            <person name="Magnuson J."/>
            <person name="Mondo S."/>
            <person name="Nolan M."/>
            <person name="Ohm R."/>
            <person name="Pangilinan J."/>
            <person name="Park H.-J."/>
            <person name="Ramirez L."/>
            <person name="Alfaro M."/>
            <person name="Sun H."/>
            <person name="Tritt A."/>
            <person name="Yoshinaga Y."/>
            <person name="Zwiers L.-H."/>
            <person name="Turgeon B."/>
            <person name="Goodwin S."/>
            <person name="Spatafora J."/>
            <person name="Crous P."/>
            <person name="Grigoriev I."/>
        </authorList>
    </citation>
    <scope>NUCLEOTIDE SEQUENCE</scope>
    <source>
        <strain evidence="4">ATCC 16933</strain>
    </source>
</reference>